<dbReference type="InterPro" id="IPR001021">
    <property type="entry name" value="Ribosomal_bL25_long"/>
</dbReference>
<dbReference type="STRING" id="1798649.A3B13_00300"/>
<dbReference type="InterPro" id="IPR020930">
    <property type="entry name" value="Ribosomal_uL5_bac-type"/>
</dbReference>
<organism evidence="2 3">
    <name type="scientific">Candidatus Liptonbacteria bacterium RIFCSPLOWO2_01_FULL_45_15</name>
    <dbReference type="NCBI Taxonomy" id="1798649"/>
    <lineage>
        <taxon>Bacteria</taxon>
        <taxon>Candidatus Liptoniibacteriota</taxon>
    </lineage>
</organism>
<gene>
    <name evidence="2" type="ORF">A3B13_00300</name>
</gene>
<evidence type="ECO:0000259" key="1">
    <source>
        <dbReference type="Pfam" id="PF14693"/>
    </source>
</evidence>
<dbReference type="PANTHER" id="PTHR33284:SF1">
    <property type="entry name" value="RIBOSOMAL PROTEIN L25_GLN-TRNA SYNTHETASE, ANTI-CODON-BINDING DOMAIN-CONTAINING PROTEIN"/>
    <property type="match status" value="1"/>
</dbReference>
<protein>
    <recommendedName>
        <fullName evidence="1">Large ribosomal subunit protein bL25 beta domain-containing protein</fullName>
    </recommendedName>
</protein>
<dbReference type="Gene3D" id="2.170.120.20">
    <property type="entry name" value="Ribosomal protein L25, beta domain"/>
    <property type="match status" value="1"/>
</dbReference>
<dbReference type="SUPFAM" id="SSF50715">
    <property type="entry name" value="Ribosomal protein L25-like"/>
    <property type="match status" value="1"/>
</dbReference>
<dbReference type="InterPro" id="IPR037121">
    <property type="entry name" value="Ribosomal_bL25_C"/>
</dbReference>
<dbReference type="Pfam" id="PF14693">
    <property type="entry name" value="Ribosomal_TL5_C"/>
    <property type="match status" value="1"/>
</dbReference>
<dbReference type="AlphaFoldDB" id="A0A1G2CBX2"/>
<dbReference type="PANTHER" id="PTHR33284">
    <property type="entry name" value="RIBOSOMAL PROTEIN L25/GLN-TRNA SYNTHETASE, ANTI-CODON-BINDING DOMAIN-CONTAINING PROTEIN"/>
    <property type="match status" value="1"/>
</dbReference>
<dbReference type="GO" id="GO:0006412">
    <property type="term" value="P:translation"/>
    <property type="evidence" value="ECO:0007669"/>
    <property type="project" value="InterPro"/>
</dbReference>
<dbReference type="InterPro" id="IPR020057">
    <property type="entry name" value="Ribosomal_bL25_b-dom"/>
</dbReference>
<feature type="domain" description="Large ribosomal subunit protein bL25 beta" evidence="1">
    <location>
        <begin position="27"/>
        <end position="111"/>
    </location>
</feature>
<evidence type="ECO:0000313" key="2">
    <source>
        <dbReference type="EMBL" id="OGY98878.1"/>
    </source>
</evidence>
<dbReference type="NCBIfam" id="TIGR00731">
    <property type="entry name" value="bL25_bact_ctc"/>
    <property type="match status" value="1"/>
</dbReference>
<dbReference type="Proteomes" id="UP000176287">
    <property type="component" value="Unassembled WGS sequence"/>
</dbReference>
<evidence type="ECO:0000313" key="3">
    <source>
        <dbReference type="Proteomes" id="UP000176287"/>
    </source>
</evidence>
<reference evidence="2 3" key="1">
    <citation type="journal article" date="2016" name="Nat. Commun.">
        <title>Thousands of microbial genomes shed light on interconnected biogeochemical processes in an aquifer system.</title>
        <authorList>
            <person name="Anantharaman K."/>
            <person name="Brown C.T."/>
            <person name="Hug L.A."/>
            <person name="Sharon I."/>
            <person name="Castelle C.J."/>
            <person name="Probst A.J."/>
            <person name="Thomas B.C."/>
            <person name="Singh A."/>
            <person name="Wilkins M.J."/>
            <person name="Karaoz U."/>
            <person name="Brodie E.L."/>
            <person name="Williams K.H."/>
            <person name="Hubbard S.S."/>
            <person name="Banfield J.F."/>
        </authorList>
    </citation>
    <scope>NUCLEOTIDE SEQUENCE [LARGE SCALE GENOMIC DNA]</scope>
</reference>
<dbReference type="GO" id="GO:0008097">
    <property type="term" value="F:5S rRNA binding"/>
    <property type="evidence" value="ECO:0007669"/>
    <property type="project" value="InterPro"/>
</dbReference>
<comment type="caution">
    <text evidence="2">The sequence shown here is derived from an EMBL/GenBank/DDBJ whole genome shotgun (WGS) entry which is preliminary data.</text>
</comment>
<dbReference type="InterPro" id="IPR011035">
    <property type="entry name" value="Ribosomal_bL25/Gln-tRNA_synth"/>
</dbReference>
<accession>A0A1G2CBX2</accession>
<dbReference type="EMBL" id="MHKZ01000050">
    <property type="protein sequence ID" value="OGY98878.1"/>
    <property type="molecule type" value="Genomic_DNA"/>
</dbReference>
<dbReference type="GO" id="GO:0003735">
    <property type="term" value="F:structural constituent of ribosome"/>
    <property type="evidence" value="ECO:0007669"/>
    <property type="project" value="InterPro"/>
</dbReference>
<proteinExistence type="predicted"/>
<dbReference type="GO" id="GO:0022625">
    <property type="term" value="C:cytosolic large ribosomal subunit"/>
    <property type="evidence" value="ECO:0007669"/>
    <property type="project" value="TreeGrafter"/>
</dbReference>
<sequence length="149" mass="16781">MVHDIQKDFLTDEIIHIDFHQVRMDEKIKADVLLEFVGEAPAVKEFGGVLNKTISEIEVEALPGDLPRSFQVDISVLKELNQSIYIKDLKISKGVEILVAPETVIMTVTPPVEEEKVEEVTPVDLTAVKVESEEKVAERAKDKEKEETK</sequence>
<name>A0A1G2CBX2_9BACT</name>